<gene>
    <name evidence="3" type="ORF">NQ314_004994</name>
</gene>
<proteinExistence type="predicted"/>
<evidence type="ECO:0000313" key="4">
    <source>
        <dbReference type="Proteomes" id="UP001162156"/>
    </source>
</evidence>
<evidence type="ECO:0000256" key="1">
    <source>
        <dbReference type="SAM" id="MobiDB-lite"/>
    </source>
</evidence>
<dbReference type="Gene3D" id="1.10.8.10">
    <property type="entry name" value="DNA helicase RuvA subunit, C-terminal domain"/>
    <property type="match status" value="2"/>
</dbReference>
<dbReference type="Proteomes" id="UP001162156">
    <property type="component" value="Unassembled WGS sequence"/>
</dbReference>
<feature type="region of interest" description="Disordered" evidence="1">
    <location>
        <begin position="154"/>
        <end position="174"/>
    </location>
</feature>
<dbReference type="AlphaFoldDB" id="A0AAV8ZKV9"/>
<dbReference type="FunFam" id="1.10.8.10:FF:000003">
    <property type="entry name" value="UV excision repair protein RAD23 homolog"/>
    <property type="match status" value="1"/>
</dbReference>
<sequence length="174" mass="18930">MLREDWVPIKLDVSIEMPDVLDISSLRGGGPQPEEELLPEPVIQPPAPVMDEAVLSQLADMGFPPEACKRAVFHTGNSGLEAATAWIMEHITDSDFTDPFIPPGTESSQFVPNPESLTTIISMGFTSDQATKALRATDNNVERAMDWIFSHQDELDDVGSPPTSAFSDGEGIMM</sequence>
<dbReference type="InterPro" id="IPR015940">
    <property type="entry name" value="UBA"/>
</dbReference>
<evidence type="ECO:0000313" key="3">
    <source>
        <dbReference type="EMBL" id="KAJ8964324.1"/>
    </source>
</evidence>
<organism evidence="3 4">
    <name type="scientific">Rhamnusium bicolor</name>
    <dbReference type="NCBI Taxonomy" id="1586634"/>
    <lineage>
        <taxon>Eukaryota</taxon>
        <taxon>Metazoa</taxon>
        <taxon>Ecdysozoa</taxon>
        <taxon>Arthropoda</taxon>
        <taxon>Hexapoda</taxon>
        <taxon>Insecta</taxon>
        <taxon>Pterygota</taxon>
        <taxon>Neoptera</taxon>
        <taxon>Endopterygota</taxon>
        <taxon>Coleoptera</taxon>
        <taxon>Polyphaga</taxon>
        <taxon>Cucujiformia</taxon>
        <taxon>Chrysomeloidea</taxon>
        <taxon>Cerambycidae</taxon>
        <taxon>Lepturinae</taxon>
        <taxon>Rhagiini</taxon>
        <taxon>Rhamnusium</taxon>
    </lineage>
</organism>
<dbReference type="FunFam" id="1.10.8.10:FF:000167">
    <property type="entry name" value="Ubiquitin carboxyl-terminal hydrolase"/>
    <property type="match status" value="1"/>
</dbReference>
<accession>A0AAV8ZKV9</accession>
<dbReference type="InterPro" id="IPR009060">
    <property type="entry name" value="UBA-like_sf"/>
</dbReference>
<feature type="domain" description="UBA" evidence="2">
    <location>
        <begin position="111"/>
        <end position="151"/>
    </location>
</feature>
<dbReference type="EMBL" id="JANEYF010001379">
    <property type="protein sequence ID" value="KAJ8964324.1"/>
    <property type="molecule type" value="Genomic_DNA"/>
</dbReference>
<dbReference type="PROSITE" id="PS50030">
    <property type="entry name" value="UBA"/>
    <property type="match status" value="2"/>
</dbReference>
<dbReference type="PANTHER" id="PTHR46713:SF12">
    <property type="entry name" value="PUB DOMAIN-CONTAINING PROTEIN"/>
    <property type="match status" value="1"/>
</dbReference>
<protein>
    <recommendedName>
        <fullName evidence="2">UBA domain-containing protein</fullName>
    </recommendedName>
</protein>
<reference evidence="3" key="1">
    <citation type="journal article" date="2023" name="Insect Mol. Biol.">
        <title>Genome sequencing provides insights into the evolution of gene families encoding plant cell wall-degrading enzymes in longhorned beetles.</title>
        <authorList>
            <person name="Shin N.R."/>
            <person name="Okamura Y."/>
            <person name="Kirsch R."/>
            <person name="Pauchet Y."/>
        </authorList>
    </citation>
    <scope>NUCLEOTIDE SEQUENCE</scope>
    <source>
        <strain evidence="3">RBIC_L_NR</strain>
    </source>
</reference>
<feature type="domain" description="UBA" evidence="2">
    <location>
        <begin position="49"/>
        <end position="90"/>
    </location>
</feature>
<dbReference type="PANTHER" id="PTHR46713">
    <property type="entry name" value="F13M7.16 PROTEIN"/>
    <property type="match status" value="1"/>
</dbReference>
<dbReference type="SMART" id="SM00165">
    <property type="entry name" value="UBA"/>
    <property type="match status" value="2"/>
</dbReference>
<comment type="caution">
    <text evidence="3">The sequence shown here is derived from an EMBL/GenBank/DDBJ whole genome shotgun (WGS) entry which is preliminary data.</text>
</comment>
<evidence type="ECO:0000259" key="2">
    <source>
        <dbReference type="PROSITE" id="PS50030"/>
    </source>
</evidence>
<dbReference type="SUPFAM" id="SSF46934">
    <property type="entry name" value="UBA-like"/>
    <property type="match status" value="2"/>
</dbReference>
<name>A0AAV8ZKV9_9CUCU</name>
<dbReference type="Pfam" id="PF22562">
    <property type="entry name" value="UBA_7"/>
    <property type="match status" value="2"/>
</dbReference>
<dbReference type="CDD" id="cd14294">
    <property type="entry name" value="UBA1_UBP5_like"/>
    <property type="match status" value="1"/>
</dbReference>
<dbReference type="CDD" id="cd14386">
    <property type="entry name" value="UBA2_UBP5"/>
    <property type="match status" value="1"/>
</dbReference>
<keyword evidence="4" id="KW-1185">Reference proteome</keyword>